<evidence type="ECO:0000313" key="2">
    <source>
        <dbReference type="Proteomes" id="UP000482800"/>
    </source>
</evidence>
<accession>A0A6V8K2Y6</accession>
<dbReference type="EMBL" id="BLPF01000001">
    <property type="protein sequence ID" value="GFJ79503.1"/>
    <property type="molecule type" value="Genomic_DNA"/>
</dbReference>
<dbReference type="RefSeq" id="WP_173057031.1">
    <property type="nucleotide sequence ID" value="NZ_BAABGO010000001.1"/>
</dbReference>
<reference evidence="1 2" key="1">
    <citation type="submission" date="2020-03" db="EMBL/GenBank/DDBJ databases">
        <title>Whole genome shotgun sequence of Phytohabitans houttuyneae NBRC 108639.</title>
        <authorList>
            <person name="Komaki H."/>
            <person name="Tamura T."/>
        </authorList>
    </citation>
    <scope>NUCLEOTIDE SEQUENCE [LARGE SCALE GENOMIC DNA]</scope>
    <source>
        <strain evidence="1 2">NBRC 108639</strain>
    </source>
</reference>
<comment type="caution">
    <text evidence="1">The sequence shown here is derived from an EMBL/GenBank/DDBJ whole genome shotgun (WGS) entry which is preliminary data.</text>
</comment>
<proteinExistence type="predicted"/>
<organism evidence="1 2">
    <name type="scientific">Phytohabitans houttuyneae</name>
    <dbReference type="NCBI Taxonomy" id="1076126"/>
    <lineage>
        <taxon>Bacteria</taxon>
        <taxon>Bacillati</taxon>
        <taxon>Actinomycetota</taxon>
        <taxon>Actinomycetes</taxon>
        <taxon>Micromonosporales</taxon>
        <taxon>Micromonosporaceae</taxon>
    </lineage>
</organism>
<name>A0A6V8K2Y6_9ACTN</name>
<evidence type="ECO:0000313" key="1">
    <source>
        <dbReference type="EMBL" id="GFJ79503.1"/>
    </source>
</evidence>
<sequence>MTVDWTNSFAVFEQAAHDAAFADIIRQEAKRTILCPPDQATRVRWLIDQAGIADILTVVESQWVPAGTLLVVDQQAIEAEFQEDLRRPFRL</sequence>
<dbReference type="AlphaFoldDB" id="A0A6V8K2Y6"/>
<reference evidence="1 2" key="2">
    <citation type="submission" date="2020-03" db="EMBL/GenBank/DDBJ databases">
        <authorList>
            <person name="Ichikawa N."/>
            <person name="Kimura A."/>
            <person name="Kitahashi Y."/>
            <person name="Uohara A."/>
        </authorList>
    </citation>
    <scope>NUCLEOTIDE SEQUENCE [LARGE SCALE GENOMIC DNA]</scope>
    <source>
        <strain evidence="1 2">NBRC 108639</strain>
    </source>
</reference>
<protein>
    <submittedName>
        <fullName evidence="1">Uncharacterized protein</fullName>
    </submittedName>
</protein>
<dbReference type="Proteomes" id="UP000482800">
    <property type="component" value="Unassembled WGS sequence"/>
</dbReference>
<gene>
    <name evidence="1" type="ORF">Phou_036830</name>
</gene>
<keyword evidence="2" id="KW-1185">Reference proteome</keyword>